<dbReference type="EMBL" id="BKCP01007183">
    <property type="protein sequence ID" value="GER45591.1"/>
    <property type="molecule type" value="Genomic_DNA"/>
</dbReference>
<feature type="compositionally biased region" description="Polar residues" evidence="1">
    <location>
        <begin position="1"/>
        <end position="12"/>
    </location>
</feature>
<comment type="caution">
    <text evidence="2">The sequence shown here is derived from an EMBL/GenBank/DDBJ whole genome shotgun (WGS) entry which is preliminary data.</text>
</comment>
<evidence type="ECO:0000313" key="3">
    <source>
        <dbReference type="Proteomes" id="UP000325081"/>
    </source>
</evidence>
<keyword evidence="2" id="KW-0418">Kinase</keyword>
<keyword evidence="3" id="KW-1185">Reference proteome</keyword>
<gene>
    <name evidence="2" type="ORF">STAS_22550</name>
</gene>
<keyword evidence="2" id="KW-0808">Transferase</keyword>
<dbReference type="AlphaFoldDB" id="A0A5A7QNU9"/>
<evidence type="ECO:0000313" key="2">
    <source>
        <dbReference type="EMBL" id="GER45591.1"/>
    </source>
</evidence>
<proteinExistence type="predicted"/>
<evidence type="ECO:0000256" key="1">
    <source>
        <dbReference type="SAM" id="MobiDB-lite"/>
    </source>
</evidence>
<organism evidence="2 3">
    <name type="scientific">Striga asiatica</name>
    <name type="common">Asiatic witchweed</name>
    <name type="synonym">Buchnera asiatica</name>
    <dbReference type="NCBI Taxonomy" id="4170"/>
    <lineage>
        <taxon>Eukaryota</taxon>
        <taxon>Viridiplantae</taxon>
        <taxon>Streptophyta</taxon>
        <taxon>Embryophyta</taxon>
        <taxon>Tracheophyta</taxon>
        <taxon>Spermatophyta</taxon>
        <taxon>Magnoliopsida</taxon>
        <taxon>eudicotyledons</taxon>
        <taxon>Gunneridae</taxon>
        <taxon>Pentapetalae</taxon>
        <taxon>asterids</taxon>
        <taxon>lamiids</taxon>
        <taxon>Lamiales</taxon>
        <taxon>Orobanchaceae</taxon>
        <taxon>Buchnereae</taxon>
        <taxon>Striga</taxon>
    </lineage>
</organism>
<dbReference type="GO" id="GO:0016301">
    <property type="term" value="F:kinase activity"/>
    <property type="evidence" value="ECO:0007669"/>
    <property type="project" value="UniProtKB-KW"/>
</dbReference>
<dbReference type="Proteomes" id="UP000325081">
    <property type="component" value="Unassembled WGS sequence"/>
</dbReference>
<feature type="region of interest" description="Disordered" evidence="1">
    <location>
        <begin position="1"/>
        <end position="25"/>
    </location>
</feature>
<sequence>MTSYVANLSFDNPNRKSGLPASAKAPAPLFRMDSAQSRLPSLGNRLNPRLGNKPIFFTRKRALSSAKQRNACTRQRNGMNRMVSDPKWLKQCFCQQAYSYDKSEEER</sequence>
<accession>A0A5A7QNU9</accession>
<reference evidence="3" key="1">
    <citation type="journal article" date="2019" name="Curr. Biol.">
        <title>Genome Sequence of Striga asiatica Provides Insight into the Evolution of Plant Parasitism.</title>
        <authorList>
            <person name="Yoshida S."/>
            <person name="Kim S."/>
            <person name="Wafula E.K."/>
            <person name="Tanskanen J."/>
            <person name="Kim Y.M."/>
            <person name="Honaas L."/>
            <person name="Yang Z."/>
            <person name="Spallek T."/>
            <person name="Conn C.E."/>
            <person name="Ichihashi Y."/>
            <person name="Cheong K."/>
            <person name="Cui S."/>
            <person name="Der J.P."/>
            <person name="Gundlach H."/>
            <person name="Jiao Y."/>
            <person name="Hori C."/>
            <person name="Ishida J.K."/>
            <person name="Kasahara H."/>
            <person name="Kiba T."/>
            <person name="Kim M.S."/>
            <person name="Koo N."/>
            <person name="Laohavisit A."/>
            <person name="Lee Y.H."/>
            <person name="Lumba S."/>
            <person name="McCourt P."/>
            <person name="Mortimer J.C."/>
            <person name="Mutuku J.M."/>
            <person name="Nomura T."/>
            <person name="Sasaki-Sekimoto Y."/>
            <person name="Seto Y."/>
            <person name="Wang Y."/>
            <person name="Wakatake T."/>
            <person name="Sakakibara H."/>
            <person name="Demura T."/>
            <person name="Yamaguchi S."/>
            <person name="Yoneyama K."/>
            <person name="Manabe R.I."/>
            <person name="Nelson D.C."/>
            <person name="Schulman A.H."/>
            <person name="Timko M.P."/>
            <person name="dePamphilis C.W."/>
            <person name="Choi D."/>
            <person name="Shirasu K."/>
        </authorList>
    </citation>
    <scope>NUCLEOTIDE SEQUENCE [LARGE SCALE GENOMIC DNA]</scope>
    <source>
        <strain evidence="3">cv. UVA1</strain>
    </source>
</reference>
<protein>
    <submittedName>
        <fullName evidence="2">Sensor histidine kinase</fullName>
    </submittedName>
</protein>
<name>A0A5A7QNU9_STRAF</name>